<name>N1PTK6_DOTSN</name>
<evidence type="ECO:0000313" key="2">
    <source>
        <dbReference type="Proteomes" id="UP000016933"/>
    </source>
</evidence>
<dbReference type="AlphaFoldDB" id="N1PTK6"/>
<reference evidence="1 2" key="2">
    <citation type="journal article" date="2012" name="PLoS Pathog.">
        <title>Diverse lifestyles and strategies of plant pathogenesis encoded in the genomes of eighteen Dothideomycetes fungi.</title>
        <authorList>
            <person name="Ohm R.A."/>
            <person name="Feau N."/>
            <person name="Henrissat B."/>
            <person name="Schoch C.L."/>
            <person name="Horwitz B.A."/>
            <person name="Barry K.W."/>
            <person name="Condon B.J."/>
            <person name="Copeland A.C."/>
            <person name="Dhillon B."/>
            <person name="Glaser F."/>
            <person name="Hesse C.N."/>
            <person name="Kosti I."/>
            <person name="LaButti K."/>
            <person name="Lindquist E.A."/>
            <person name="Lucas S."/>
            <person name="Salamov A.A."/>
            <person name="Bradshaw R.E."/>
            <person name="Ciuffetti L."/>
            <person name="Hamelin R.C."/>
            <person name="Kema G.H.J."/>
            <person name="Lawrence C."/>
            <person name="Scott J.A."/>
            <person name="Spatafora J.W."/>
            <person name="Turgeon B.G."/>
            <person name="de Wit P.J.G.M."/>
            <person name="Zhong S."/>
            <person name="Goodwin S.B."/>
            <person name="Grigoriev I.V."/>
        </authorList>
    </citation>
    <scope>NUCLEOTIDE SEQUENCE [LARGE SCALE GENOMIC DNA]</scope>
    <source>
        <strain evidence="2">NZE10 / CBS 128990</strain>
    </source>
</reference>
<dbReference type="Proteomes" id="UP000016933">
    <property type="component" value="Unassembled WGS sequence"/>
</dbReference>
<accession>N1PTK6</accession>
<reference evidence="2" key="1">
    <citation type="journal article" date="2012" name="PLoS Genet.">
        <title>The genomes of the fungal plant pathogens Cladosporium fulvum and Dothistroma septosporum reveal adaptation to different hosts and lifestyles but also signatures of common ancestry.</title>
        <authorList>
            <person name="de Wit P.J.G.M."/>
            <person name="van der Burgt A."/>
            <person name="Oekmen B."/>
            <person name="Stergiopoulos I."/>
            <person name="Abd-Elsalam K.A."/>
            <person name="Aerts A.L."/>
            <person name="Bahkali A.H."/>
            <person name="Beenen H.G."/>
            <person name="Chettri P."/>
            <person name="Cox M.P."/>
            <person name="Datema E."/>
            <person name="de Vries R.P."/>
            <person name="Dhillon B."/>
            <person name="Ganley A.R."/>
            <person name="Griffiths S.A."/>
            <person name="Guo Y."/>
            <person name="Hamelin R.C."/>
            <person name="Henrissat B."/>
            <person name="Kabir M.S."/>
            <person name="Jashni M.K."/>
            <person name="Kema G."/>
            <person name="Klaubauf S."/>
            <person name="Lapidus A."/>
            <person name="Levasseur A."/>
            <person name="Lindquist E."/>
            <person name="Mehrabi R."/>
            <person name="Ohm R.A."/>
            <person name="Owen T.J."/>
            <person name="Salamov A."/>
            <person name="Schwelm A."/>
            <person name="Schijlen E."/>
            <person name="Sun H."/>
            <person name="van den Burg H.A."/>
            <person name="van Ham R.C.H.J."/>
            <person name="Zhang S."/>
            <person name="Goodwin S.B."/>
            <person name="Grigoriev I.V."/>
            <person name="Collemare J."/>
            <person name="Bradshaw R.E."/>
        </authorList>
    </citation>
    <scope>NUCLEOTIDE SEQUENCE [LARGE SCALE GENOMIC DNA]</scope>
    <source>
        <strain evidence="2">NZE10 / CBS 128990</strain>
    </source>
</reference>
<dbReference type="PANTHER" id="PTHR42085">
    <property type="entry name" value="F-BOX DOMAIN-CONTAINING PROTEIN"/>
    <property type="match status" value="1"/>
</dbReference>
<evidence type="ECO:0000313" key="1">
    <source>
        <dbReference type="EMBL" id="EME46707.1"/>
    </source>
</evidence>
<protein>
    <recommendedName>
        <fullName evidence="3">F-box domain-containing protein</fullName>
    </recommendedName>
</protein>
<dbReference type="OMA" id="THKWASQ"/>
<dbReference type="HOGENOM" id="CLU_1199794_0_0_1"/>
<organism evidence="1 2">
    <name type="scientific">Dothistroma septosporum (strain NZE10 / CBS 128990)</name>
    <name type="common">Red band needle blight fungus</name>
    <name type="synonym">Mycosphaerella pini</name>
    <dbReference type="NCBI Taxonomy" id="675120"/>
    <lineage>
        <taxon>Eukaryota</taxon>
        <taxon>Fungi</taxon>
        <taxon>Dikarya</taxon>
        <taxon>Ascomycota</taxon>
        <taxon>Pezizomycotina</taxon>
        <taxon>Dothideomycetes</taxon>
        <taxon>Dothideomycetidae</taxon>
        <taxon>Mycosphaerellales</taxon>
        <taxon>Mycosphaerellaceae</taxon>
        <taxon>Dothistroma</taxon>
    </lineage>
</organism>
<dbReference type="EMBL" id="KB446537">
    <property type="protein sequence ID" value="EME46707.1"/>
    <property type="molecule type" value="Genomic_DNA"/>
</dbReference>
<gene>
    <name evidence="1" type="ORF">DOTSEDRAFT_52125</name>
</gene>
<proteinExistence type="predicted"/>
<evidence type="ECO:0008006" key="3">
    <source>
        <dbReference type="Google" id="ProtNLM"/>
    </source>
</evidence>
<dbReference type="PANTHER" id="PTHR42085:SF2">
    <property type="entry name" value="F-BOX DOMAIN-CONTAINING PROTEIN"/>
    <property type="match status" value="1"/>
</dbReference>
<keyword evidence="2" id="KW-1185">Reference proteome</keyword>
<sequence>MSILQPTAATLSAPKYPQPHSPLFTLPTELRLQIYTHLLTLHPSIYSTNDTCLNAVSIIWSSRPSAYLQILATCQTIYNEAADLFYSLNRLYITNRQTANISHLDSFFGTVRAERLKGVREVVLAVGIFEDVMKGWRLVRDVMPKLEVLEFVIRVAFDLVEDAEKGRGEFLREFGVRKGDGGREDMGPKLRELRLTHKWASQLSPVDLWHWRKFGEQMDQMLPFKVITDRP</sequence>
<dbReference type="InterPro" id="IPR038883">
    <property type="entry name" value="AN11006-like"/>
</dbReference>
<dbReference type="OrthoDB" id="3905718at2759"/>